<gene>
    <name evidence="1" type="ORF">PITCH_A2060001</name>
</gene>
<sequence>MQKEKLQGQAVRQIFSLLILILSEEKWINWESLISEKKVTGININLRYEVSCT</sequence>
<name>A0A445MXC4_9BACT</name>
<accession>A0A445MXC4</accession>
<evidence type="ECO:0000313" key="1">
    <source>
        <dbReference type="EMBL" id="SPD74146.1"/>
    </source>
</evidence>
<proteinExistence type="predicted"/>
<dbReference type="EMBL" id="OJIN01000120">
    <property type="protein sequence ID" value="SPD74146.1"/>
    <property type="molecule type" value="Genomic_DNA"/>
</dbReference>
<organism evidence="1">
    <name type="scientific">uncultured Desulfobacterium sp</name>
    <dbReference type="NCBI Taxonomy" id="201089"/>
    <lineage>
        <taxon>Bacteria</taxon>
        <taxon>Pseudomonadati</taxon>
        <taxon>Thermodesulfobacteriota</taxon>
        <taxon>Desulfobacteria</taxon>
        <taxon>Desulfobacterales</taxon>
        <taxon>Desulfobacteriaceae</taxon>
        <taxon>Desulfobacterium</taxon>
        <taxon>environmental samples</taxon>
    </lineage>
</organism>
<dbReference type="AlphaFoldDB" id="A0A445MXC4"/>
<reference evidence="1" key="1">
    <citation type="submission" date="2018-01" db="EMBL/GenBank/DDBJ databases">
        <authorList>
            <person name="Regsiter A."/>
            <person name="William W."/>
        </authorList>
    </citation>
    <scope>NUCLEOTIDE SEQUENCE</scope>
    <source>
        <strain evidence="1">TRIP AH-1</strain>
    </source>
</reference>
<protein>
    <submittedName>
        <fullName evidence="1">Uncharacterized protein</fullName>
    </submittedName>
</protein>